<dbReference type="InterPro" id="IPR021415">
    <property type="entry name" value="SAV0927-like"/>
</dbReference>
<dbReference type="EMBL" id="BJXX01000013">
    <property type="protein sequence ID" value="GEN32795.1"/>
    <property type="molecule type" value="Genomic_DNA"/>
</dbReference>
<sequence>MFERLYETSETTKVNFVGFASEKARYDFGLVYTNQFFGKPLVICMQTGRSSLLCAEDAQNIEVLKQKFAIADDEEAHELSLFLQGHLPHTDHALTQY</sequence>
<dbReference type="Pfam" id="PF11256">
    <property type="entry name" value="SAV0927-like"/>
    <property type="match status" value="1"/>
</dbReference>
<gene>
    <name evidence="1" type="ORF">ADA01nite_02550</name>
</gene>
<reference evidence="1 2" key="1">
    <citation type="submission" date="2019-07" db="EMBL/GenBank/DDBJ databases">
        <title>Whole genome shotgun sequence of Aneurinibacillus danicus NBRC 102444.</title>
        <authorList>
            <person name="Hosoyama A."/>
            <person name="Uohara A."/>
            <person name="Ohji S."/>
            <person name="Ichikawa N."/>
        </authorList>
    </citation>
    <scope>NUCLEOTIDE SEQUENCE [LARGE SCALE GENOMIC DNA]</scope>
    <source>
        <strain evidence="1 2">NBRC 102444</strain>
    </source>
</reference>
<evidence type="ECO:0000313" key="1">
    <source>
        <dbReference type="EMBL" id="GEN32795.1"/>
    </source>
</evidence>
<accession>A0A511V1N0</accession>
<protein>
    <recommendedName>
        <fullName evidence="3">DUF3055 domain-containing protein</fullName>
    </recommendedName>
</protein>
<organism evidence="1 2">
    <name type="scientific">Aneurinibacillus danicus</name>
    <dbReference type="NCBI Taxonomy" id="267746"/>
    <lineage>
        <taxon>Bacteria</taxon>
        <taxon>Bacillati</taxon>
        <taxon>Bacillota</taxon>
        <taxon>Bacilli</taxon>
        <taxon>Bacillales</taxon>
        <taxon>Paenibacillaceae</taxon>
        <taxon>Aneurinibacillus group</taxon>
        <taxon>Aneurinibacillus</taxon>
    </lineage>
</organism>
<dbReference type="OrthoDB" id="2353476at2"/>
<proteinExistence type="predicted"/>
<comment type="caution">
    <text evidence="1">The sequence shown here is derived from an EMBL/GenBank/DDBJ whole genome shotgun (WGS) entry which is preliminary data.</text>
</comment>
<dbReference type="AlphaFoldDB" id="A0A511V1N0"/>
<evidence type="ECO:0000313" key="2">
    <source>
        <dbReference type="Proteomes" id="UP000321157"/>
    </source>
</evidence>
<evidence type="ECO:0008006" key="3">
    <source>
        <dbReference type="Google" id="ProtNLM"/>
    </source>
</evidence>
<dbReference type="RefSeq" id="WP_146808093.1">
    <property type="nucleotide sequence ID" value="NZ_BJXX01000013.1"/>
</dbReference>
<name>A0A511V1N0_9BACL</name>
<dbReference type="Proteomes" id="UP000321157">
    <property type="component" value="Unassembled WGS sequence"/>
</dbReference>
<keyword evidence="2" id="KW-1185">Reference proteome</keyword>